<dbReference type="NCBIfam" id="NF001924">
    <property type="entry name" value="PRK00702.1"/>
    <property type="match status" value="1"/>
</dbReference>
<comment type="catalytic activity">
    <reaction evidence="1 3">
        <text>aldehydo-D-ribose 5-phosphate = D-ribulose 5-phosphate</text>
        <dbReference type="Rhea" id="RHEA:14657"/>
        <dbReference type="ChEBI" id="CHEBI:58121"/>
        <dbReference type="ChEBI" id="CHEBI:58273"/>
        <dbReference type="EC" id="5.3.1.6"/>
    </reaction>
</comment>
<dbReference type="InterPro" id="IPR004788">
    <property type="entry name" value="Ribose5P_isomerase_type_A"/>
</dbReference>
<dbReference type="InterPro" id="IPR020672">
    <property type="entry name" value="Ribose5P_isomerase_typA_subgr"/>
</dbReference>
<dbReference type="Proteomes" id="UP000502928">
    <property type="component" value="Chromosome"/>
</dbReference>
<dbReference type="SUPFAM" id="SSF100950">
    <property type="entry name" value="NagB/RpiA/CoA transferase-like"/>
    <property type="match status" value="1"/>
</dbReference>
<feature type="binding site" evidence="3">
    <location>
        <begin position="96"/>
        <end position="99"/>
    </location>
    <ligand>
        <name>substrate</name>
    </ligand>
</feature>
<comment type="subunit">
    <text evidence="3">Homodimer.</text>
</comment>
<proteinExistence type="inferred from homology"/>
<organism evidence="4 5">
    <name type="scientific">Flagellimonas oceani</name>
    <dbReference type="NCBI Taxonomy" id="2698672"/>
    <lineage>
        <taxon>Bacteria</taxon>
        <taxon>Pseudomonadati</taxon>
        <taxon>Bacteroidota</taxon>
        <taxon>Flavobacteriia</taxon>
        <taxon>Flavobacteriales</taxon>
        <taxon>Flavobacteriaceae</taxon>
        <taxon>Flagellimonas</taxon>
    </lineage>
</organism>
<dbReference type="FunFam" id="3.40.50.1360:FF:000001">
    <property type="entry name" value="Ribose-5-phosphate isomerase A"/>
    <property type="match status" value="1"/>
</dbReference>
<dbReference type="EC" id="5.3.1.6" evidence="3"/>
<evidence type="ECO:0000256" key="2">
    <source>
        <dbReference type="ARBA" id="ARBA00023235"/>
    </source>
</evidence>
<dbReference type="GO" id="GO:0006014">
    <property type="term" value="P:D-ribose metabolic process"/>
    <property type="evidence" value="ECO:0007669"/>
    <property type="project" value="TreeGrafter"/>
</dbReference>
<dbReference type="KEGG" id="mut:GVT53_04270"/>
<dbReference type="GO" id="GO:0005829">
    <property type="term" value="C:cytosol"/>
    <property type="evidence" value="ECO:0007669"/>
    <property type="project" value="TreeGrafter"/>
</dbReference>
<sequence length="224" mass="24336">METETEKLNAAKKAITHIENGMVVGLGSGSTSSLMIMLLGELVADGLQINGVASSLKSEQLASKLGIPLLPLNQTTTIDINIDGADEFTEELQLIKGGGGALLREKILAHYSDLNIIITDSSKKSERLGGYPLPLEVIPFAEQKIIKELKDMGLASNLRMEEGKVYRTDQENSILDLDVSNWDDIEALENLLQAMPGIVETGLFLNSTDLVIMGMGNQTFEFKK</sequence>
<dbReference type="HAMAP" id="MF_00170">
    <property type="entry name" value="Rib_5P_isom_A"/>
    <property type="match status" value="1"/>
</dbReference>
<gene>
    <name evidence="3 4" type="primary">rpiA</name>
    <name evidence="4" type="ORF">GVT53_04270</name>
</gene>
<dbReference type="NCBIfam" id="TIGR00021">
    <property type="entry name" value="rpiA"/>
    <property type="match status" value="1"/>
</dbReference>
<dbReference type="AlphaFoldDB" id="A0A6G7J0F2"/>
<feature type="binding site" evidence="3">
    <location>
        <begin position="28"/>
        <end position="31"/>
    </location>
    <ligand>
        <name>substrate</name>
    </ligand>
</feature>
<dbReference type="InterPro" id="IPR037171">
    <property type="entry name" value="NagB/RpiA_transferase-like"/>
</dbReference>
<dbReference type="RefSeq" id="WP_166247583.1">
    <property type="nucleotide sequence ID" value="NZ_CP049616.1"/>
</dbReference>
<evidence type="ECO:0000256" key="3">
    <source>
        <dbReference type="HAMAP-Rule" id="MF_00170"/>
    </source>
</evidence>
<keyword evidence="2 3" id="KW-0413">Isomerase</keyword>
<dbReference type="EMBL" id="CP049616">
    <property type="protein sequence ID" value="QII43922.1"/>
    <property type="molecule type" value="Genomic_DNA"/>
</dbReference>
<dbReference type="PANTHER" id="PTHR11934">
    <property type="entry name" value="RIBOSE-5-PHOSPHATE ISOMERASE"/>
    <property type="match status" value="1"/>
</dbReference>
<protein>
    <recommendedName>
        <fullName evidence="3">Ribose-5-phosphate isomerase A</fullName>
        <ecNumber evidence="3">5.3.1.6</ecNumber>
    </recommendedName>
    <alternativeName>
        <fullName evidence="3">Phosphoriboisomerase A</fullName>
        <shortName evidence="3">PRI</shortName>
    </alternativeName>
</protein>
<comment type="similarity">
    <text evidence="3">Belongs to the ribose 5-phosphate isomerase family.</text>
</comment>
<evidence type="ECO:0000313" key="5">
    <source>
        <dbReference type="Proteomes" id="UP000502928"/>
    </source>
</evidence>
<dbReference type="PANTHER" id="PTHR11934:SF0">
    <property type="entry name" value="RIBOSE-5-PHOSPHATE ISOMERASE"/>
    <property type="match status" value="1"/>
</dbReference>
<evidence type="ECO:0000313" key="4">
    <source>
        <dbReference type="EMBL" id="QII43922.1"/>
    </source>
</evidence>
<accession>A0A6G7J0F2</accession>
<dbReference type="GO" id="GO:0009052">
    <property type="term" value="P:pentose-phosphate shunt, non-oxidative branch"/>
    <property type="evidence" value="ECO:0007669"/>
    <property type="project" value="UniProtKB-UniRule"/>
</dbReference>
<name>A0A6G7J0F2_9FLAO</name>
<dbReference type="Pfam" id="PF06026">
    <property type="entry name" value="Rib_5-P_isom_A"/>
    <property type="match status" value="1"/>
</dbReference>
<dbReference type="GO" id="GO:0004751">
    <property type="term" value="F:ribose-5-phosphate isomerase activity"/>
    <property type="evidence" value="ECO:0007669"/>
    <property type="project" value="UniProtKB-UniRule"/>
</dbReference>
<dbReference type="CDD" id="cd01398">
    <property type="entry name" value="RPI_A"/>
    <property type="match status" value="1"/>
</dbReference>
<dbReference type="SUPFAM" id="SSF75445">
    <property type="entry name" value="D-ribose-5-phosphate isomerase (RpiA), lid domain"/>
    <property type="match status" value="1"/>
</dbReference>
<dbReference type="Gene3D" id="3.30.70.260">
    <property type="match status" value="1"/>
</dbReference>
<dbReference type="Gene3D" id="3.40.50.1360">
    <property type="match status" value="1"/>
</dbReference>
<reference evidence="4 5" key="1">
    <citation type="submission" date="2020-02" db="EMBL/GenBank/DDBJ databases">
        <title>Complete genome of Muricauda sp. 501str8.</title>
        <authorList>
            <person name="Dong B."/>
            <person name="Zhu S."/>
            <person name="Yang J."/>
            <person name="Chen J."/>
        </authorList>
    </citation>
    <scope>NUCLEOTIDE SEQUENCE [LARGE SCALE GENOMIC DNA]</scope>
    <source>
        <strain evidence="4 5">501str8</strain>
    </source>
</reference>
<feature type="active site" description="Proton acceptor" evidence="3">
    <location>
        <position position="105"/>
    </location>
</feature>
<comment type="function">
    <text evidence="3">Catalyzes the reversible conversion of ribose-5-phosphate to ribulose 5-phosphate.</text>
</comment>
<feature type="binding site" evidence="3">
    <location>
        <begin position="83"/>
        <end position="86"/>
    </location>
    <ligand>
        <name>substrate</name>
    </ligand>
</feature>
<keyword evidence="5" id="KW-1185">Reference proteome</keyword>
<evidence type="ECO:0000256" key="1">
    <source>
        <dbReference type="ARBA" id="ARBA00001713"/>
    </source>
</evidence>
<dbReference type="UniPathway" id="UPA00115">
    <property type="reaction ID" value="UER00412"/>
</dbReference>
<feature type="binding site" evidence="3">
    <location>
        <position position="123"/>
    </location>
    <ligand>
        <name>substrate</name>
    </ligand>
</feature>
<comment type="pathway">
    <text evidence="3">Carbohydrate degradation; pentose phosphate pathway; D-ribose 5-phosphate from D-ribulose 5-phosphate (non-oxidative stage): step 1/1.</text>
</comment>